<dbReference type="Gene3D" id="3.30.160.60">
    <property type="entry name" value="Classic Zinc Finger"/>
    <property type="match status" value="7"/>
</dbReference>
<comment type="subcellular location">
    <subcellularLocation>
        <location evidence="1">Nucleus</location>
    </subcellularLocation>
</comment>
<feature type="domain" description="C2H2-type" evidence="14">
    <location>
        <begin position="337"/>
        <end position="364"/>
    </location>
</feature>
<dbReference type="AlphaFoldDB" id="A0A182VUR0"/>
<dbReference type="InterPro" id="IPR036236">
    <property type="entry name" value="Znf_C2H2_sf"/>
</dbReference>
<dbReference type="PANTHER" id="PTHR24379">
    <property type="entry name" value="KRAB AND ZINC FINGER DOMAIN-CONTAINING"/>
    <property type="match status" value="1"/>
</dbReference>
<evidence type="ECO:0000256" key="1">
    <source>
        <dbReference type="ARBA" id="ARBA00004123"/>
    </source>
</evidence>
<evidence type="ECO:0000256" key="7">
    <source>
        <dbReference type="ARBA" id="ARBA00023015"/>
    </source>
</evidence>
<evidence type="ECO:0000259" key="14">
    <source>
        <dbReference type="PROSITE" id="PS50157"/>
    </source>
</evidence>
<keyword evidence="9" id="KW-0804">Transcription</keyword>
<evidence type="ECO:0000256" key="6">
    <source>
        <dbReference type="ARBA" id="ARBA00022833"/>
    </source>
</evidence>
<feature type="domain" description="C2H2-type" evidence="14">
    <location>
        <begin position="281"/>
        <end position="308"/>
    </location>
</feature>
<dbReference type="VEuPathDB" id="VectorBase:AMIN001804"/>
<feature type="domain" description="C2H2-type" evidence="14">
    <location>
        <begin position="223"/>
        <end position="251"/>
    </location>
</feature>
<evidence type="ECO:0000313" key="16">
    <source>
        <dbReference type="EnsemblMetazoa" id="AMIN001804-PA"/>
    </source>
</evidence>
<dbReference type="Gene3D" id="3.40.1800.20">
    <property type="match status" value="1"/>
</dbReference>
<keyword evidence="4" id="KW-0677">Repeat</keyword>
<feature type="domain" description="C2H2-type" evidence="14">
    <location>
        <begin position="497"/>
        <end position="524"/>
    </location>
</feature>
<dbReference type="GO" id="GO:0008270">
    <property type="term" value="F:zinc ion binding"/>
    <property type="evidence" value="ECO:0007669"/>
    <property type="project" value="UniProtKB-UniRule"/>
</dbReference>
<feature type="domain" description="C2H2-type" evidence="14">
    <location>
        <begin position="525"/>
        <end position="552"/>
    </location>
</feature>
<keyword evidence="17" id="KW-1185">Reference proteome</keyword>
<accession>A0A182VUR0</accession>
<evidence type="ECO:0000256" key="12">
    <source>
        <dbReference type="PROSITE-ProRule" id="PRU01263"/>
    </source>
</evidence>
<keyword evidence="3 12" id="KW-0479">Metal-binding</keyword>
<keyword evidence="8" id="KW-0238">DNA-binding</keyword>
<comment type="similarity">
    <text evidence="2">Belongs to the krueppel C2H2-type zinc-finger protein family.</text>
</comment>
<evidence type="ECO:0000256" key="4">
    <source>
        <dbReference type="ARBA" id="ARBA00022737"/>
    </source>
</evidence>
<name>A0A182VUR0_9DIPT</name>
<dbReference type="SUPFAM" id="SSF57716">
    <property type="entry name" value="Glucocorticoid receptor-like (DNA-binding domain)"/>
    <property type="match status" value="1"/>
</dbReference>
<dbReference type="SMART" id="SM00355">
    <property type="entry name" value="ZnF_C2H2"/>
    <property type="match status" value="10"/>
</dbReference>
<keyword evidence="7" id="KW-0805">Transcription regulation</keyword>
<evidence type="ECO:0000256" key="13">
    <source>
        <dbReference type="SAM" id="MobiDB-lite"/>
    </source>
</evidence>
<feature type="compositionally biased region" description="Acidic residues" evidence="13">
    <location>
        <begin position="169"/>
        <end position="188"/>
    </location>
</feature>
<dbReference type="PANTHER" id="PTHR24379:SF121">
    <property type="entry name" value="C2H2-TYPE DOMAIN-CONTAINING PROTEIN"/>
    <property type="match status" value="1"/>
</dbReference>
<reference evidence="16" key="2">
    <citation type="submission" date="2020-05" db="UniProtKB">
        <authorList>
            <consortium name="EnsemblMetazoa"/>
        </authorList>
    </citation>
    <scope>IDENTIFICATION</scope>
    <source>
        <strain evidence="16">MINIMUS1</strain>
    </source>
</reference>
<feature type="binding site" evidence="12">
    <location>
        <position position="65"/>
    </location>
    <ligand>
        <name>Zn(2+)</name>
        <dbReference type="ChEBI" id="CHEBI:29105"/>
    </ligand>
</feature>
<dbReference type="Pfam" id="PF07776">
    <property type="entry name" value="zf-AD"/>
    <property type="match status" value="1"/>
</dbReference>
<reference evidence="17" key="1">
    <citation type="submission" date="2013-03" db="EMBL/GenBank/DDBJ databases">
        <title>The Genome Sequence of Anopheles minimus MINIMUS1.</title>
        <authorList>
            <consortium name="The Broad Institute Genomics Platform"/>
            <person name="Neafsey D.E."/>
            <person name="Walton C."/>
            <person name="Walker B."/>
            <person name="Young S.K."/>
            <person name="Zeng Q."/>
            <person name="Gargeya S."/>
            <person name="Fitzgerald M."/>
            <person name="Haas B."/>
            <person name="Abouelleil A."/>
            <person name="Allen A.W."/>
            <person name="Alvarado L."/>
            <person name="Arachchi H.M."/>
            <person name="Berlin A.M."/>
            <person name="Chapman S.B."/>
            <person name="Gainer-Dewar J."/>
            <person name="Goldberg J."/>
            <person name="Griggs A."/>
            <person name="Gujja S."/>
            <person name="Hansen M."/>
            <person name="Howarth C."/>
            <person name="Imamovic A."/>
            <person name="Ireland A."/>
            <person name="Larimer J."/>
            <person name="McCowan C."/>
            <person name="Murphy C."/>
            <person name="Pearson M."/>
            <person name="Poon T.W."/>
            <person name="Priest M."/>
            <person name="Roberts A."/>
            <person name="Saif S."/>
            <person name="Shea T."/>
            <person name="Sisk P."/>
            <person name="Sykes S."/>
            <person name="Wortman J."/>
            <person name="Nusbaum C."/>
            <person name="Birren B."/>
        </authorList>
    </citation>
    <scope>NUCLEOTIDE SEQUENCE [LARGE SCALE GENOMIC DNA]</scope>
    <source>
        <strain evidence="17">MINIMUS1</strain>
    </source>
</reference>
<dbReference type="FunFam" id="3.30.160.60:FF:000770">
    <property type="entry name" value="zinc finger protein 16"/>
    <property type="match status" value="1"/>
</dbReference>
<feature type="binding site" evidence="12">
    <location>
        <position position="68"/>
    </location>
    <ligand>
        <name>Zn(2+)</name>
        <dbReference type="ChEBI" id="CHEBI:29105"/>
    </ligand>
</feature>
<feature type="domain" description="ZAD" evidence="15">
    <location>
        <begin position="14"/>
        <end position="92"/>
    </location>
</feature>
<protein>
    <recommendedName>
        <fullName evidence="18">Protein krueppel</fullName>
    </recommendedName>
</protein>
<evidence type="ECO:0008006" key="18">
    <source>
        <dbReference type="Google" id="ProtNLM"/>
    </source>
</evidence>
<dbReference type="PROSITE" id="PS00028">
    <property type="entry name" value="ZINC_FINGER_C2H2_1"/>
    <property type="match status" value="8"/>
</dbReference>
<dbReference type="PROSITE" id="PS50157">
    <property type="entry name" value="ZINC_FINGER_C2H2_2"/>
    <property type="match status" value="10"/>
</dbReference>
<dbReference type="PROSITE" id="PS51915">
    <property type="entry name" value="ZAD"/>
    <property type="match status" value="1"/>
</dbReference>
<dbReference type="Pfam" id="PF00096">
    <property type="entry name" value="zf-C2H2"/>
    <property type="match status" value="5"/>
</dbReference>
<evidence type="ECO:0000256" key="2">
    <source>
        <dbReference type="ARBA" id="ARBA00006991"/>
    </source>
</evidence>
<feature type="binding site" evidence="12">
    <location>
        <position position="16"/>
    </location>
    <ligand>
        <name>Zn(2+)</name>
        <dbReference type="ChEBI" id="CHEBI:29105"/>
    </ligand>
</feature>
<feature type="domain" description="C2H2-type" evidence="14">
    <location>
        <begin position="366"/>
        <end position="393"/>
    </location>
</feature>
<evidence type="ECO:0000256" key="5">
    <source>
        <dbReference type="ARBA" id="ARBA00022771"/>
    </source>
</evidence>
<dbReference type="EnsemblMetazoa" id="AMIN001804-RA">
    <property type="protein sequence ID" value="AMIN001804-PA"/>
    <property type="gene ID" value="AMIN001804"/>
</dbReference>
<dbReference type="GO" id="GO:0005634">
    <property type="term" value="C:nucleus"/>
    <property type="evidence" value="ECO:0007669"/>
    <property type="project" value="UniProtKB-SubCell"/>
</dbReference>
<organism evidence="16 17">
    <name type="scientific">Anopheles minimus</name>
    <dbReference type="NCBI Taxonomy" id="112268"/>
    <lineage>
        <taxon>Eukaryota</taxon>
        <taxon>Metazoa</taxon>
        <taxon>Ecdysozoa</taxon>
        <taxon>Arthropoda</taxon>
        <taxon>Hexapoda</taxon>
        <taxon>Insecta</taxon>
        <taxon>Pterygota</taxon>
        <taxon>Neoptera</taxon>
        <taxon>Endopterygota</taxon>
        <taxon>Diptera</taxon>
        <taxon>Nematocera</taxon>
        <taxon>Culicoidea</taxon>
        <taxon>Culicidae</taxon>
        <taxon>Anophelinae</taxon>
        <taxon>Anopheles</taxon>
    </lineage>
</organism>
<dbReference type="FunFam" id="3.30.160.60:FF:001506">
    <property type="entry name" value="Zinc finger protein"/>
    <property type="match status" value="1"/>
</dbReference>
<keyword evidence="10" id="KW-0539">Nucleus</keyword>
<evidence type="ECO:0000313" key="17">
    <source>
        <dbReference type="Proteomes" id="UP000075920"/>
    </source>
</evidence>
<dbReference type="FunFam" id="3.30.160.60:FF:001228">
    <property type="entry name" value="Zinc finger protein 236"/>
    <property type="match status" value="1"/>
</dbReference>
<feature type="region of interest" description="Disordered" evidence="13">
    <location>
        <begin position="158"/>
        <end position="190"/>
    </location>
</feature>
<evidence type="ECO:0000256" key="9">
    <source>
        <dbReference type="ARBA" id="ARBA00023163"/>
    </source>
</evidence>
<sequence>MNIENGPISSAVRQCCRLCLGKAEELLDIFSLQQSTEQKEPLTVRIQGCLQLDITQHDGLPKWICKQCLEKIDDFTSFRERCKQNERKLLLGEDDCADVSFPVDGEADPQMDGDDDDDEEEMEMIVIDPSQDYESSNDSLPNEAYGVNNATDSYLPPMGTFATQPAQPAEEEDGEGSEVEEEEEEYDDGETKCDTVAGEMRNGLPTHSDSTSTTAKVQKTVVYTCKYCDVAFGSPSACQLHEMQEHDLLAPYGCTYCHYKTSIRTYLITHIRDSHSLTRPYICVQCNKGFLRRSDLKKHTFVHTGIRPYACDQCSKSFSRNTNLKKHMRTHLGLKPHVCHLCPRSFANKADLVRHRSYHQEQEAQYSCIRCGTLYAQKDKLYEHERYCTGKSSLYGLGVASLAEATKHDIPFVGGLSAPILSLPPQIGAVEPNRIEPIVNDPPSFDGGVHSMSTLNVPQTPPSSKIYNCSKCPKRFLSKASLRTHQMIHPPEDKGNYVCPQCSEQFLVKREYDRHLQSHPELKPYECATCGKRFSRKDKLHRHERIHQPERNFSCPHCSAKFVRKEAFESHMRIHCNPNVEGLINSMGPAPGTDMMVPMSMQQHSLLYSMVREDGTMAVDPSFRM</sequence>
<dbReference type="InterPro" id="IPR013087">
    <property type="entry name" value="Znf_C2H2_type"/>
</dbReference>
<feature type="domain" description="C2H2-type" evidence="14">
    <location>
        <begin position="252"/>
        <end position="280"/>
    </location>
</feature>
<dbReference type="Proteomes" id="UP000075920">
    <property type="component" value="Unassembled WGS sequence"/>
</dbReference>
<feature type="binding site" evidence="12">
    <location>
        <position position="19"/>
    </location>
    <ligand>
        <name>Zn(2+)</name>
        <dbReference type="ChEBI" id="CHEBI:29105"/>
    </ligand>
</feature>
<feature type="domain" description="C2H2-type" evidence="14">
    <location>
        <begin position="309"/>
        <end position="336"/>
    </location>
</feature>
<keyword evidence="6 12" id="KW-0862">Zinc</keyword>
<evidence type="ECO:0000259" key="15">
    <source>
        <dbReference type="PROSITE" id="PS51915"/>
    </source>
</evidence>
<evidence type="ECO:0000256" key="10">
    <source>
        <dbReference type="ARBA" id="ARBA00023242"/>
    </source>
</evidence>
<feature type="domain" description="C2H2-type" evidence="14">
    <location>
        <begin position="553"/>
        <end position="580"/>
    </location>
</feature>
<evidence type="ECO:0000256" key="8">
    <source>
        <dbReference type="ARBA" id="ARBA00023125"/>
    </source>
</evidence>
<dbReference type="GO" id="GO:0003677">
    <property type="term" value="F:DNA binding"/>
    <property type="evidence" value="ECO:0007669"/>
    <property type="project" value="UniProtKB-KW"/>
</dbReference>
<dbReference type="SUPFAM" id="SSF57667">
    <property type="entry name" value="beta-beta-alpha zinc fingers"/>
    <property type="match status" value="5"/>
</dbReference>
<dbReference type="SMART" id="SM00868">
    <property type="entry name" value="zf-AD"/>
    <property type="match status" value="1"/>
</dbReference>
<dbReference type="InterPro" id="IPR012934">
    <property type="entry name" value="Znf_AD"/>
</dbReference>
<evidence type="ECO:0000256" key="11">
    <source>
        <dbReference type="PROSITE-ProRule" id="PRU00042"/>
    </source>
</evidence>
<evidence type="ECO:0000256" key="3">
    <source>
        <dbReference type="ARBA" id="ARBA00022723"/>
    </source>
</evidence>
<dbReference type="FunFam" id="3.30.160.60:FF:000446">
    <property type="entry name" value="Zinc finger protein"/>
    <property type="match status" value="2"/>
</dbReference>
<dbReference type="STRING" id="112268.A0A182VUR0"/>
<proteinExistence type="inferred from homology"/>
<keyword evidence="5 11" id="KW-0863">Zinc-finger</keyword>
<feature type="domain" description="C2H2-type" evidence="14">
    <location>
        <begin position="467"/>
        <end position="494"/>
    </location>
</feature>